<accession>A0A2I0A908</accession>
<dbReference type="InterPro" id="IPR002885">
    <property type="entry name" value="PPR_rpt"/>
</dbReference>
<evidence type="ECO:0000313" key="3">
    <source>
        <dbReference type="EMBL" id="PKA52026.1"/>
    </source>
</evidence>
<feature type="repeat" description="PPR" evidence="2">
    <location>
        <begin position="345"/>
        <end position="379"/>
    </location>
</feature>
<feature type="repeat" description="PPR" evidence="2">
    <location>
        <begin position="182"/>
        <end position="216"/>
    </location>
</feature>
<sequence>MKPPFKFFEAVNLNISLSPSHLLFSSLQKCSFRDLKPLHATMIKNNSHQDSLAMNQFVTACGRLHQIDHAFAAFSRMEDPNIFVYNSMMRSFIQCSAPFRALQLFIKMPKSEDRPTCHTFSHLIKACVQIQAVRFGEAVHGQIWKMGFCSDLVLQTGLVDFYSVMQRINCSRKVFDEMSIRDTFSWNTMIFGYAHCGDLAAARNLFDEMPEKNCVSWNTMVSGYARMGDVESAAFLFDLMPCKNLISWTSIISCYSRNKLFKEALEAFDAMKVAGMSPDNITMATVISACAHLGALQEGKRLHYEAVLNKFIIDSLIGSALIDLYAKCGCIARSLVTFFNLEEKNLFCWNSIIDGLAMNGQAKDAIFIFSKMIGQRIKPNNVTFVSILSACAHGGLVEEGRRMFMSMIEDHSINPEIEHYSCMVDLLARSGLLDDALGLIQKVDIEPKSVMWRALLSGCKIHGNIDVGKIAMERLRALDPFKSSSYMLLVDMYAKENRWAEVSELRGKVKEMRAQKKRPGCSWIEMEGLIIEFAACDSSHPLSEILFLLLNDLYCHMKLAGFQPNISC</sequence>
<dbReference type="InterPro" id="IPR011990">
    <property type="entry name" value="TPR-like_helical_dom_sf"/>
</dbReference>
<dbReference type="Proteomes" id="UP000236161">
    <property type="component" value="Unassembled WGS sequence"/>
</dbReference>
<protein>
    <submittedName>
        <fullName evidence="3">Pentatricopeptide repeat-containing protein</fullName>
        <ecNumber evidence="3">3.6.1.-</ecNumber>
    </submittedName>
</protein>
<proteinExistence type="predicted"/>
<dbReference type="FunFam" id="1.25.40.10:FF:000184">
    <property type="entry name" value="Pentatricopeptide repeat-containing protein, chloroplastic"/>
    <property type="match status" value="1"/>
</dbReference>
<dbReference type="InterPro" id="IPR046848">
    <property type="entry name" value="E_motif"/>
</dbReference>
<feature type="repeat" description="PPR" evidence="2">
    <location>
        <begin position="244"/>
        <end position="278"/>
    </location>
</feature>
<keyword evidence="3" id="KW-0378">Hydrolase</keyword>
<dbReference type="PROSITE" id="PS51375">
    <property type="entry name" value="PPR"/>
    <property type="match status" value="5"/>
</dbReference>
<evidence type="ECO:0000256" key="1">
    <source>
        <dbReference type="ARBA" id="ARBA00022737"/>
    </source>
</evidence>
<keyword evidence="4" id="KW-1185">Reference proteome</keyword>
<dbReference type="NCBIfam" id="TIGR00756">
    <property type="entry name" value="PPR"/>
    <property type="match status" value="5"/>
</dbReference>
<organism evidence="3 4">
    <name type="scientific">Apostasia shenzhenica</name>
    <dbReference type="NCBI Taxonomy" id="1088818"/>
    <lineage>
        <taxon>Eukaryota</taxon>
        <taxon>Viridiplantae</taxon>
        <taxon>Streptophyta</taxon>
        <taxon>Embryophyta</taxon>
        <taxon>Tracheophyta</taxon>
        <taxon>Spermatophyta</taxon>
        <taxon>Magnoliopsida</taxon>
        <taxon>Liliopsida</taxon>
        <taxon>Asparagales</taxon>
        <taxon>Orchidaceae</taxon>
        <taxon>Apostasioideae</taxon>
        <taxon>Apostasia</taxon>
    </lineage>
</organism>
<feature type="repeat" description="PPR" evidence="2">
    <location>
        <begin position="380"/>
        <end position="415"/>
    </location>
</feature>
<dbReference type="Pfam" id="PF01535">
    <property type="entry name" value="PPR"/>
    <property type="match status" value="1"/>
</dbReference>
<evidence type="ECO:0000256" key="2">
    <source>
        <dbReference type="PROSITE-ProRule" id="PRU00708"/>
    </source>
</evidence>
<dbReference type="AlphaFoldDB" id="A0A2I0A908"/>
<dbReference type="OrthoDB" id="185373at2759"/>
<evidence type="ECO:0000313" key="4">
    <source>
        <dbReference type="Proteomes" id="UP000236161"/>
    </source>
</evidence>
<dbReference type="EC" id="3.6.1.-" evidence="3"/>
<dbReference type="GO" id="GO:0016787">
    <property type="term" value="F:hydrolase activity"/>
    <property type="evidence" value="ECO:0007669"/>
    <property type="project" value="UniProtKB-KW"/>
</dbReference>
<name>A0A2I0A908_9ASPA</name>
<dbReference type="FunFam" id="1.25.40.10:FF:000393">
    <property type="entry name" value="Pentatricopeptide repeat-containing protein At1g20230"/>
    <property type="match status" value="1"/>
</dbReference>
<dbReference type="Gene3D" id="1.25.40.10">
    <property type="entry name" value="Tetratricopeptide repeat domain"/>
    <property type="match status" value="3"/>
</dbReference>
<dbReference type="InterPro" id="IPR046960">
    <property type="entry name" value="PPR_At4g14850-like_plant"/>
</dbReference>
<dbReference type="Pfam" id="PF13041">
    <property type="entry name" value="PPR_2"/>
    <property type="match status" value="4"/>
</dbReference>
<dbReference type="PANTHER" id="PTHR47926">
    <property type="entry name" value="PENTATRICOPEPTIDE REPEAT-CONTAINING PROTEIN"/>
    <property type="match status" value="1"/>
</dbReference>
<gene>
    <name evidence="3" type="ORF">AXF42_Ash008255</name>
</gene>
<dbReference type="Pfam" id="PF20431">
    <property type="entry name" value="E_motif"/>
    <property type="match status" value="1"/>
</dbReference>
<dbReference type="GO" id="GO:0003723">
    <property type="term" value="F:RNA binding"/>
    <property type="evidence" value="ECO:0007669"/>
    <property type="project" value="InterPro"/>
</dbReference>
<keyword evidence="1" id="KW-0677">Repeat</keyword>
<feature type="repeat" description="PPR" evidence="2">
    <location>
        <begin position="81"/>
        <end position="115"/>
    </location>
</feature>
<reference evidence="3 4" key="1">
    <citation type="journal article" date="2017" name="Nature">
        <title>The Apostasia genome and the evolution of orchids.</title>
        <authorList>
            <person name="Zhang G.Q."/>
            <person name="Liu K.W."/>
            <person name="Li Z."/>
            <person name="Lohaus R."/>
            <person name="Hsiao Y.Y."/>
            <person name="Niu S.C."/>
            <person name="Wang J.Y."/>
            <person name="Lin Y.C."/>
            <person name="Xu Q."/>
            <person name="Chen L.J."/>
            <person name="Yoshida K."/>
            <person name="Fujiwara S."/>
            <person name="Wang Z.W."/>
            <person name="Zhang Y.Q."/>
            <person name="Mitsuda N."/>
            <person name="Wang M."/>
            <person name="Liu G.H."/>
            <person name="Pecoraro L."/>
            <person name="Huang H.X."/>
            <person name="Xiao X.J."/>
            <person name="Lin M."/>
            <person name="Wu X.Y."/>
            <person name="Wu W.L."/>
            <person name="Chen Y.Y."/>
            <person name="Chang S.B."/>
            <person name="Sakamoto S."/>
            <person name="Ohme-Takagi M."/>
            <person name="Yagi M."/>
            <person name="Zeng S.J."/>
            <person name="Shen C.Y."/>
            <person name="Yeh C.M."/>
            <person name="Luo Y.B."/>
            <person name="Tsai W.C."/>
            <person name="Van de Peer Y."/>
            <person name="Liu Z.J."/>
        </authorList>
    </citation>
    <scope>NUCLEOTIDE SEQUENCE [LARGE SCALE GENOMIC DNA]</scope>
    <source>
        <strain evidence="4">cv. Shenzhen</strain>
        <tissue evidence="3">Stem</tissue>
    </source>
</reference>
<dbReference type="PANTHER" id="PTHR47926:SF376">
    <property type="entry name" value="TETRATRICOPEPTIDE-LIKE HELICAL DOMAIN SUPERFAMILY"/>
    <property type="match status" value="1"/>
</dbReference>
<dbReference type="EMBL" id="KZ452012">
    <property type="protein sequence ID" value="PKA52026.1"/>
    <property type="molecule type" value="Genomic_DNA"/>
</dbReference>
<dbReference type="GO" id="GO:0009451">
    <property type="term" value="P:RNA modification"/>
    <property type="evidence" value="ECO:0007669"/>
    <property type="project" value="InterPro"/>
</dbReference>